<keyword evidence="5" id="KW-0862">Zinc</keyword>
<sequence>VTPHLYQRLNDLLSEYRIVLPGFNIPSQSRLNRYVKSYFDGWTQHLAFIHEPTLNLEESSAEFVLALASLGAQWCLEQRNAQNLYMASITILRRRAMFDNQFPSTAFPRQKLHFAPHQAYCYWKTAVVLLGYAPWESPTVFSDISTLVGVITTSIDIVGLAEFDGIDTSWLHWVKQEGHRRLCLVTFVLLETLSIAYNLPPALFSSRIGLQLPCMSKLWHAASEQDWARLRAAPGSRHQPLYRDALSSILQWHKGQCIPDFHMTADGGYALIHGLFQRIHLLREVSAPLISEESDLPRAEVDRLKGGLDIWSMLWDRSVKSNSDLSSFISCTLLALAHIRIHIDFNTYHGLATRDPTLIAMTLLKYPPIPRGSSIVSALAYATSALGFTIGIGIDSLAKNYKYISAIRHALAGFESAVFLSKWLMSLQESREGYHLTDRENHILHRIKQYLVEAYDSVDNPQEVFVWNQERSPLDWDGKLLALAVLAIWGRVLKHDSPWSILGVMGASLDQYASRLADPQRFIT</sequence>
<evidence type="ECO:0000256" key="8">
    <source>
        <dbReference type="ARBA" id="ARBA00023242"/>
    </source>
</evidence>
<gene>
    <name evidence="10" type="ORF">BO88DRAFT_343285</name>
</gene>
<dbReference type="PANTHER" id="PTHR40626:SF10">
    <property type="entry name" value="C2H2-TYPE DOMAIN-CONTAINING PROTEIN"/>
    <property type="match status" value="1"/>
</dbReference>
<protein>
    <recommendedName>
        <fullName evidence="9">Xylanolytic transcriptional activator regulatory domain-containing protein</fullName>
    </recommendedName>
</protein>
<evidence type="ECO:0000313" key="11">
    <source>
        <dbReference type="Proteomes" id="UP000248405"/>
    </source>
</evidence>
<dbReference type="GO" id="GO:0006351">
    <property type="term" value="P:DNA-templated transcription"/>
    <property type="evidence" value="ECO:0007669"/>
    <property type="project" value="InterPro"/>
</dbReference>
<dbReference type="AlphaFoldDB" id="A0A319B5C3"/>
<evidence type="ECO:0000256" key="3">
    <source>
        <dbReference type="ARBA" id="ARBA00022737"/>
    </source>
</evidence>
<evidence type="ECO:0000256" key="5">
    <source>
        <dbReference type="ARBA" id="ARBA00022833"/>
    </source>
</evidence>
<comment type="subcellular location">
    <subcellularLocation>
        <location evidence="1">Nucleus</location>
    </subcellularLocation>
</comment>
<dbReference type="PANTHER" id="PTHR40626">
    <property type="entry name" value="MIP31509P"/>
    <property type="match status" value="1"/>
</dbReference>
<dbReference type="Pfam" id="PF04082">
    <property type="entry name" value="Fungal_trans"/>
    <property type="match status" value="1"/>
</dbReference>
<dbReference type="GO" id="GO:0000785">
    <property type="term" value="C:chromatin"/>
    <property type="evidence" value="ECO:0007669"/>
    <property type="project" value="TreeGrafter"/>
</dbReference>
<evidence type="ECO:0000256" key="6">
    <source>
        <dbReference type="ARBA" id="ARBA00023015"/>
    </source>
</evidence>
<feature type="non-terminal residue" evidence="10">
    <location>
        <position position="1"/>
    </location>
</feature>
<name>A0A319B5C3_ASPVC</name>
<dbReference type="InterPro" id="IPR051059">
    <property type="entry name" value="VerF-like"/>
</dbReference>
<keyword evidence="8" id="KW-0539">Nucleus</keyword>
<organism evidence="10 11">
    <name type="scientific">Aspergillus vadensis (strain CBS 113365 / IMI 142717 / IBT 24658)</name>
    <dbReference type="NCBI Taxonomy" id="1448311"/>
    <lineage>
        <taxon>Eukaryota</taxon>
        <taxon>Fungi</taxon>
        <taxon>Dikarya</taxon>
        <taxon>Ascomycota</taxon>
        <taxon>Pezizomycotina</taxon>
        <taxon>Eurotiomycetes</taxon>
        <taxon>Eurotiomycetidae</taxon>
        <taxon>Eurotiales</taxon>
        <taxon>Aspergillaceae</taxon>
        <taxon>Aspergillus</taxon>
        <taxon>Aspergillus subgen. Circumdati</taxon>
    </lineage>
</organism>
<keyword evidence="11" id="KW-1185">Reference proteome</keyword>
<dbReference type="Proteomes" id="UP000248405">
    <property type="component" value="Unassembled WGS sequence"/>
</dbReference>
<keyword evidence="6" id="KW-0805">Transcription regulation</keyword>
<proteinExistence type="predicted"/>
<feature type="domain" description="Xylanolytic transcriptional activator regulatory" evidence="9">
    <location>
        <begin position="167"/>
        <end position="252"/>
    </location>
</feature>
<evidence type="ECO:0000256" key="1">
    <source>
        <dbReference type="ARBA" id="ARBA00004123"/>
    </source>
</evidence>
<reference evidence="10" key="1">
    <citation type="submission" date="2016-12" db="EMBL/GenBank/DDBJ databases">
        <title>The genomes of Aspergillus section Nigri reveals drivers in fungal speciation.</title>
        <authorList>
            <consortium name="DOE Joint Genome Institute"/>
            <person name="Vesth T.C."/>
            <person name="Nybo J."/>
            <person name="Theobald S."/>
            <person name="Brandl J."/>
            <person name="Frisvad J.C."/>
            <person name="Nielsen K.F."/>
            <person name="Lyhne E.K."/>
            <person name="Kogle M.E."/>
            <person name="Kuo A."/>
            <person name="Riley R."/>
            <person name="Clum A."/>
            <person name="Nolan M."/>
            <person name="Lipzen A."/>
            <person name="Salamov A."/>
            <person name="Henrissat B."/>
            <person name="Wiebenga A."/>
            <person name="De Vries R.P."/>
            <person name="Grigoriev I.V."/>
            <person name="Mortensen U.H."/>
            <person name="Andersen M.R."/>
            <person name="Baker S.E."/>
        </authorList>
    </citation>
    <scope>NUCLEOTIDE SEQUENCE [LARGE SCALE GENOMIC DNA]</scope>
    <source>
        <strain evidence="10">CBS 113365</strain>
    </source>
</reference>
<keyword evidence="3" id="KW-0677">Repeat</keyword>
<evidence type="ECO:0000256" key="4">
    <source>
        <dbReference type="ARBA" id="ARBA00022771"/>
    </source>
</evidence>
<keyword evidence="4" id="KW-0863">Zinc-finger</keyword>
<dbReference type="OrthoDB" id="654211at2759"/>
<evidence type="ECO:0000313" key="10">
    <source>
        <dbReference type="EMBL" id="PYH68007.1"/>
    </source>
</evidence>
<dbReference type="EMBL" id="KZ821628">
    <property type="protein sequence ID" value="PYH68007.1"/>
    <property type="molecule type" value="Genomic_DNA"/>
</dbReference>
<dbReference type="RefSeq" id="XP_025561801.1">
    <property type="nucleotide sequence ID" value="XM_025703180.1"/>
</dbReference>
<dbReference type="GO" id="GO:0000978">
    <property type="term" value="F:RNA polymerase II cis-regulatory region sequence-specific DNA binding"/>
    <property type="evidence" value="ECO:0007669"/>
    <property type="project" value="InterPro"/>
</dbReference>
<dbReference type="InterPro" id="IPR007219">
    <property type="entry name" value="XnlR_reg_dom"/>
</dbReference>
<keyword evidence="7" id="KW-0804">Transcription</keyword>
<dbReference type="GO" id="GO:0005634">
    <property type="term" value="C:nucleus"/>
    <property type="evidence" value="ECO:0007669"/>
    <property type="project" value="UniProtKB-SubCell"/>
</dbReference>
<keyword evidence="2" id="KW-0479">Metal-binding</keyword>
<dbReference type="GeneID" id="37207772"/>
<dbReference type="GO" id="GO:0008270">
    <property type="term" value="F:zinc ion binding"/>
    <property type="evidence" value="ECO:0007669"/>
    <property type="project" value="UniProtKB-KW"/>
</dbReference>
<dbReference type="GO" id="GO:0000981">
    <property type="term" value="F:DNA-binding transcription factor activity, RNA polymerase II-specific"/>
    <property type="evidence" value="ECO:0007669"/>
    <property type="project" value="InterPro"/>
</dbReference>
<evidence type="ECO:0000259" key="9">
    <source>
        <dbReference type="Pfam" id="PF04082"/>
    </source>
</evidence>
<evidence type="ECO:0000256" key="7">
    <source>
        <dbReference type="ARBA" id="ARBA00023163"/>
    </source>
</evidence>
<evidence type="ECO:0000256" key="2">
    <source>
        <dbReference type="ARBA" id="ARBA00022723"/>
    </source>
</evidence>
<accession>A0A319B5C3</accession>